<evidence type="ECO:0000259" key="11">
    <source>
        <dbReference type="Pfam" id="PF03033"/>
    </source>
</evidence>
<proteinExistence type="inferred from homology"/>
<feature type="domain" description="Glycosyltransferase family 28 N-terminal" evidence="11">
    <location>
        <begin position="6"/>
        <end position="145"/>
    </location>
</feature>
<evidence type="ECO:0000313" key="13">
    <source>
        <dbReference type="EMBL" id="OGE30281.1"/>
    </source>
</evidence>
<evidence type="ECO:0000256" key="4">
    <source>
        <dbReference type="ARBA" id="ARBA00022679"/>
    </source>
</evidence>
<keyword evidence="4 10" id="KW-0808">Transferase</keyword>
<comment type="function">
    <text evidence="10">Cell wall formation. Catalyzes the transfer of a GlcNAc subunit on undecaprenyl-pyrophosphoryl-MurNAc-pentapeptide (lipid intermediate I) to form undecaprenyl-pyrophosphoryl-MurNAc-(pentapeptide)GlcNAc (lipid intermediate II).</text>
</comment>
<dbReference type="EC" id="2.4.1.227" evidence="10"/>
<dbReference type="InterPro" id="IPR007235">
    <property type="entry name" value="Glyco_trans_28_C"/>
</dbReference>
<dbReference type="GO" id="GO:0008360">
    <property type="term" value="P:regulation of cell shape"/>
    <property type="evidence" value="ECO:0007669"/>
    <property type="project" value="UniProtKB-KW"/>
</dbReference>
<evidence type="ECO:0000256" key="7">
    <source>
        <dbReference type="ARBA" id="ARBA00023136"/>
    </source>
</evidence>
<evidence type="ECO:0000256" key="1">
    <source>
        <dbReference type="ARBA" id="ARBA00022475"/>
    </source>
</evidence>
<feature type="domain" description="Glycosyl transferase family 28 C-terminal" evidence="12">
    <location>
        <begin position="183"/>
        <end position="346"/>
    </location>
</feature>
<keyword evidence="2 10" id="KW-0132">Cell division</keyword>
<dbReference type="GO" id="GO:0071555">
    <property type="term" value="P:cell wall organization"/>
    <property type="evidence" value="ECO:0007669"/>
    <property type="project" value="UniProtKB-KW"/>
</dbReference>
<feature type="binding site" evidence="10">
    <location>
        <position position="166"/>
    </location>
    <ligand>
        <name>UDP-N-acetyl-alpha-D-glucosamine</name>
        <dbReference type="ChEBI" id="CHEBI:57705"/>
    </ligand>
</feature>
<evidence type="ECO:0000256" key="10">
    <source>
        <dbReference type="HAMAP-Rule" id="MF_00033"/>
    </source>
</evidence>
<dbReference type="Proteomes" id="UP000176902">
    <property type="component" value="Unassembled WGS sequence"/>
</dbReference>
<dbReference type="Pfam" id="PF04101">
    <property type="entry name" value="Glyco_tran_28_C"/>
    <property type="match status" value="1"/>
</dbReference>
<evidence type="ECO:0000256" key="5">
    <source>
        <dbReference type="ARBA" id="ARBA00022960"/>
    </source>
</evidence>
<comment type="caution">
    <text evidence="10">Lacks conserved residue(s) required for the propagation of feature annotation.</text>
</comment>
<keyword evidence="8 10" id="KW-0131">Cell cycle</keyword>
<dbReference type="GO" id="GO:0005886">
    <property type="term" value="C:plasma membrane"/>
    <property type="evidence" value="ECO:0007669"/>
    <property type="project" value="UniProtKB-SubCell"/>
</dbReference>
<dbReference type="GO" id="GO:0051301">
    <property type="term" value="P:cell division"/>
    <property type="evidence" value="ECO:0007669"/>
    <property type="project" value="UniProtKB-KW"/>
</dbReference>
<dbReference type="InterPro" id="IPR004276">
    <property type="entry name" value="GlycoTrans_28_N"/>
</dbReference>
<dbReference type="SUPFAM" id="SSF53756">
    <property type="entry name" value="UDP-Glycosyltransferase/glycogen phosphorylase"/>
    <property type="match status" value="1"/>
</dbReference>
<keyword evidence="5 10" id="KW-0133">Cell shape</keyword>
<reference evidence="13 14" key="1">
    <citation type="journal article" date="2016" name="Nat. Commun.">
        <title>Thousands of microbial genomes shed light on interconnected biogeochemical processes in an aquifer system.</title>
        <authorList>
            <person name="Anantharaman K."/>
            <person name="Brown C.T."/>
            <person name="Hug L.A."/>
            <person name="Sharon I."/>
            <person name="Castelle C.J."/>
            <person name="Probst A.J."/>
            <person name="Thomas B.C."/>
            <person name="Singh A."/>
            <person name="Wilkins M.J."/>
            <person name="Karaoz U."/>
            <person name="Brodie E.L."/>
            <person name="Williams K.H."/>
            <person name="Hubbard S.S."/>
            <person name="Banfield J.F."/>
        </authorList>
    </citation>
    <scope>NUCLEOTIDE SEQUENCE [LARGE SCALE GENOMIC DNA]</scope>
</reference>
<organism evidence="13 14">
    <name type="scientific">Candidatus Daviesbacteria bacterium RIFCSPHIGHO2_02_FULL_36_13</name>
    <dbReference type="NCBI Taxonomy" id="1797768"/>
    <lineage>
        <taxon>Bacteria</taxon>
        <taxon>Candidatus Daviesiibacteriota</taxon>
    </lineage>
</organism>
<keyword evidence="9 10" id="KW-0961">Cell wall biogenesis/degradation</keyword>
<dbReference type="UniPathway" id="UPA00219"/>
<evidence type="ECO:0000256" key="8">
    <source>
        <dbReference type="ARBA" id="ARBA00023306"/>
    </source>
</evidence>
<evidence type="ECO:0000313" key="14">
    <source>
        <dbReference type="Proteomes" id="UP000176902"/>
    </source>
</evidence>
<accession>A0A1F5JNN4</accession>
<comment type="subcellular location">
    <subcellularLocation>
        <location evidence="10">Cell membrane</location>
        <topology evidence="10">Peripheral membrane protein</topology>
        <orientation evidence="10">Cytoplasmic side</orientation>
    </subcellularLocation>
</comment>
<dbReference type="AlphaFoldDB" id="A0A1F5JNN4"/>
<evidence type="ECO:0000256" key="3">
    <source>
        <dbReference type="ARBA" id="ARBA00022676"/>
    </source>
</evidence>
<comment type="caution">
    <text evidence="13">The sequence shown here is derived from an EMBL/GenBank/DDBJ whole genome shotgun (WGS) entry which is preliminary data.</text>
</comment>
<evidence type="ECO:0000256" key="2">
    <source>
        <dbReference type="ARBA" id="ARBA00022618"/>
    </source>
</evidence>
<name>A0A1F5JNN4_9BACT</name>
<keyword evidence="3 10" id="KW-0328">Glycosyltransferase</keyword>
<comment type="similarity">
    <text evidence="10">Belongs to the glycosyltransferase 28 family. MurG subfamily.</text>
</comment>
<dbReference type="GO" id="GO:0050511">
    <property type="term" value="F:undecaprenyldiphospho-muramoylpentapeptide beta-N-acetylglucosaminyltransferase activity"/>
    <property type="evidence" value="ECO:0007669"/>
    <property type="project" value="UniProtKB-UniRule"/>
</dbReference>
<comment type="catalytic activity">
    <reaction evidence="10">
        <text>di-trans,octa-cis-undecaprenyl diphospho-N-acetyl-alpha-D-muramoyl-L-alanyl-D-glutamyl-meso-2,6-diaminopimeloyl-D-alanyl-D-alanine + UDP-N-acetyl-alpha-D-glucosamine = di-trans,octa-cis-undecaprenyl diphospho-[N-acetyl-alpha-D-glucosaminyl-(1-&gt;4)]-N-acetyl-alpha-D-muramoyl-L-alanyl-D-glutamyl-meso-2,6-diaminopimeloyl-D-alanyl-D-alanine + UDP + H(+)</text>
        <dbReference type="Rhea" id="RHEA:31227"/>
        <dbReference type="ChEBI" id="CHEBI:15378"/>
        <dbReference type="ChEBI" id="CHEBI:57705"/>
        <dbReference type="ChEBI" id="CHEBI:58223"/>
        <dbReference type="ChEBI" id="CHEBI:61387"/>
        <dbReference type="ChEBI" id="CHEBI:61388"/>
        <dbReference type="EC" id="2.4.1.227"/>
    </reaction>
</comment>
<evidence type="ECO:0000256" key="9">
    <source>
        <dbReference type="ARBA" id="ARBA00023316"/>
    </source>
</evidence>
<dbReference type="PANTHER" id="PTHR21015:SF22">
    <property type="entry name" value="GLYCOSYLTRANSFERASE"/>
    <property type="match status" value="1"/>
</dbReference>
<comment type="pathway">
    <text evidence="10">Cell wall biogenesis; peptidoglycan biosynthesis.</text>
</comment>
<dbReference type="InterPro" id="IPR006009">
    <property type="entry name" value="GlcNAc_MurG"/>
</dbReference>
<protein>
    <recommendedName>
        <fullName evidence="10">UDP-N-acetylglucosamine--N-acetylmuramyl-(pentapeptide) pyrophosphoryl-undecaprenol N-acetylglucosamine transferase</fullName>
        <ecNumber evidence="10">2.4.1.227</ecNumber>
    </recommendedName>
    <alternativeName>
        <fullName evidence="10">Undecaprenyl-PP-MurNAc-pentapeptide-UDPGlcNAc GlcNAc transferase</fullName>
    </alternativeName>
</protein>
<dbReference type="EMBL" id="MFCV01000048">
    <property type="protein sequence ID" value="OGE30281.1"/>
    <property type="molecule type" value="Genomic_DNA"/>
</dbReference>
<dbReference type="GO" id="GO:0005975">
    <property type="term" value="P:carbohydrate metabolic process"/>
    <property type="evidence" value="ECO:0007669"/>
    <property type="project" value="InterPro"/>
</dbReference>
<dbReference type="STRING" id="1797768.A3C59_04860"/>
<dbReference type="PANTHER" id="PTHR21015">
    <property type="entry name" value="UDP-N-ACETYLGLUCOSAMINE--N-ACETYLMURAMYL-(PENTAPEPTIDE) PYROPHOSPHORYL-UNDECAPRENOL N-ACETYLGLUCOSAMINE TRANSFERASE 1"/>
    <property type="match status" value="1"/>
</dbReference>
<sequence length="355" mass="39489">MKILVTGAHFTPAVAVIEELKKQPGVDVIYIGRKTTREGDSSSSVESQILPRLGVKFIPIITGRLQKDFTLYTIPSLLKIPIGFIQSLYIVLKEKPDVILSFGGYVAVPTVINGWLLSIPIIVHEQTLVSGLANKISSLFADKVALSFLDKDRVNEKTIVTGNPLRSLITQKQSNTKRNEKPTILITGGNQGSHTINEKVEECLDKLTKLAKIIHITGDSKFKDFERLESKQSEDYQVKKWIGDEYGEILSRADLVISRAGINTLSELAYLGKPALVIPIPYLYKDEQNENARFFEDLGLVKTLPQSKLSPSILMENIKFMLRHLDSLNKKALGAKKIIKVDAAKRLALETLLLA</sequence>
<dbReference type="Pfam" id="PF03033">
    <property type="entry name" value="Glyco_transf_28"/>
    <property type="match status" value="1"/>
</dbReference>
<keyword evidence="6 10" id="KW-0573">Peptidoglycan synthesis</keyword>
<dbReference type="GO" id="GO:0009252">
    <property type="term" value="P:peptidoglycan biosynthetic process"/>
    <property type="evidence" value="ECO:0007669"/>
    <property type="project" value="UniProtKB-UniRule"/>
</dbReference>
<evidence type="ECO:0000259" key="12">
    <source>
        <dbReference type="Pfam" id="PF04101"/>
    </source>
</evidence>
<dbReference type="HAMAP" id="MF_00033">
    <property type="entry name" value="MurG"/>
    <property type="match status" value="1"/>
</dbReference>
<keyword evidence="1 10" id="KW-1003">Cell membrane</keyword>
<dbReference type="Gene3D" id="3.40.50.2000">
    <property type="entry name" value="Glycogen Phosphorylase B"/>
    <property type="match status" value="2"/>
</dbReference>
<dbReference type="GO" id="GO:0051991">
    <property type="term" value="F:UDP-N-acetyl-D-glucosamine:N-acetylmuramoyl-L-alanyl-D-glutamyl-meso-2,6-diaminopimelyl-D-alanyl-D-alanine-diphosphoundecaprenol 4-beta-N-acetylglucosaminlytransferase activity"/>
    <property type="evidence" value="ECO:0007669"/>
    <property type="project" value="RHEA"/>
</dbReference>
<evidence type="ECO:0000256" key="6">
    <source>
        <dbReference type="ARBA" id="ARBA00022984"/>
    </source>
</evidence>
<feature type="binding site" evidence="10">
    <location>
        <position position="288"/>
    </location>
    <ligand>
        <name>UDP-N-acetyl-alpha-D-glucosamine</name>
        <dbReference type="ChEBI" id="CHEBI:57705"/>
    </ligand>
</feature>
<gene>
    <name evidence="10" type="primary">murG</name>
    <name evidence="13" type="ORF">A3C59_04860</name>
</gene>
<keyword evidence="7 10" id="KW-0472">Membrane</keyword>
<dbReference type="CDD" id="cd03785">
    <property type="entry name" value="GT28_MurG"/>
    <property type="match status" value="1"/>
</dbReference>